<dbReference type="EMBL" id="JAJSOF020000021">
    <property type="protein sequence ID" value="KAJ4437090.1"/>
    <property type="molecule type" value="Genomic_DNA"/>
</dbReference>
<sequence>MPCPSQTSGFNVPNYVSDEDIGIQTFLGGKHFDDDDDVKEAVQTWFSSQAASFCDEDIQKLVPRYDTCLNNDRNYVEK</sequence>
<name>A0ABQ8STN4_PERAM</name>
<protein>
    <submittedName>
        <fullName evidence="1">Uncharacterized protein</fullName>
    </submittedName>
</protein>
<evidence type="ECO:0000313" key="2">
    <source>
        <dbReference type="Proteomes" id="UP001148838"/>
    </source>
</evidence>
<evidence type="ECO:0000313" key="1">
    <source>
        <dbReference type="EMBL" id="KAJ4437090.1"/>
    </source>
</evidence>
<dbReference type="Gene3D" id="3.30.420.10">
    <property type="entry name" value="Ribonuclease H-like superfamily/Ribonuclease H"/>
    <property type="match status" value="1"/>
</dbReference>
<organism evidence="1 2">
    <name type="scientific">Periplaneta americana</name>
    <name type="common">American cockroach</name>
    <name type="synonym">Blatta americana</name>
    <dbReference type="NCBI Taxonomy" id="6978"/>
    <lineage>
        <taxon>Eukaryota</taxon>
        <taxon>Metazoa</taxon>
        <taxon>Ecdysozoa</taxon>
        <taxon>Arthropoda</taxon>
        <taxon>Hexapoda</taxon>
        <taxon>Insecta</taxon>
        <taxon>Pterygota</taxon>
        <taxon>Neoptera</taxon>
        <taxon>Polyneoptera</taxon>
        <taxon>Dictyoptera</taxon>
        <taxon>Blattodea</taxon>
        <taxon>Blattoidea</taxon>
        <taxon>Blattidae</taxon>
        <taxon>Blattinae</taxon>
        <taxon>Periplaneta</taxon>
    </lineage>
</organism>
<accession>A0ABQ8STN4</accession>
<gene>
    <name evidence="1" type="ORF">ANN_17225</name>
</gene>
<proteinExistence type="predicted"/>
<dbReference type="Proteomes" id="UP001148838">
    <property type="component" value="Unassembled WGS sequence"/>
</dbReference>
<comment type="caution">
    <text evidence="1">The sequence shown here is derived from an EMBL/GenBank/DDBJ whole genome shotgun (WGS) entry which is preliminary data.</text>
</comment>
<keyword evidence="2" id="KW-1185">Reference proteome</keyword>
<reference evidence="1 2" key="1">
    <citation type="journal article" date="2022" name="Allergy">
        <title>Genome assembly and annotation of Periplaneta americana reveal a comprehensive cockroach allergen profile.</title>
        <authorList>
            <person name="Wang L."/>
            <person name="Xiong Q."/>
            <person name="Saelim N."/>
            <person name="Wang L."/>
            <person name="Nong W."/>
            <person name="Wan A.T."/>
            <person name="Shi M."/>
            <person name="Liu X."/>
            <person name="Cao Q."/>
            <person name="Hui J.H.L."/>
            <person name="Sookrung N."/>
            <person name="Leung T.F."/>
            <person name="Tungtrongchitr A."/>
            <person name="Tsui S.K.W."/>
        </authorList>
    </citation>
    <scope>NUCLEOTIDE SEQUENCE [LARGE SCALE GENOMIC DNA]</scope>
    <source>
        <strain evidence="1">PWHHKU_190912</strain>
    </source>
</reference>
<dbReference type="InterPro" id="IPR036397">
    <property type="entry name" value="RNaseH_sf"/>
</dbReference>